<organism evidence="2 3">
    <name type="scientific">Rhinopithecimicrobium faecis</name>
    <dbReference type="NCBI Taxonomy" id="2820698"/>
    <lineage>
        <taxon>Bacteria</taxon>
        <taxon>Pseudomonadati</taxon>
        <taxon>Bacteroidota</taxon>
        <taxon>Sphingobacteriia</taxon>
        <taxon>Sphingobacteriales</taxon>
        <taxon>Sphingobacteriaceae</taxon>
        <taxon>Rhinopithecimicrobium</taxon>
    </lineage>
</organism>
<comment type="caution">
    <text evidence="2">The sequence shown here is derived from an EMBL/GenBank/DDBJ whole genome shotgun (WGS) entry which is preliminary data.</text>
</comment>
<evidence type="ECO:0000313" key="2">
    <source>
        <dbReference type="EMBL" id="MBP3944403.1"/>
    </source>
</evidence>
<feature type="transmembrane region" description="Helical" evidence="1">
    <location>
        <begin position="316"/>
        <end position="337"/>
    </location>
</feature>
<name>A0A8T4HD61_9SPHI</name>
<dbReference type="EMBL" id="JAGKSB010000017">
    <property type="protein sequence ID" value="MBP3944403.1"/>
    <property type="molecule type" value="Genomic_DNA"/>
</dbReference>
<feature type="transmembrane region" description="Helical" evidence="1">
    <location>
        <begin position="100"/>
        <end position="118"/>
    </location>
</feature>
<keyword evidence="1" id="KW-0472">Membrane</keyword>
<sequence>MSFGLTIVTIVYIVFLIVPGIFFKKFYFQSKFSQEFSNGNFADRIITSLFWGAIIQLISIIAFKKIFNFSFIDILDRVKKIHSFLVTNSIPDMSYIQLKYILILFLISIFISAATGYLTHRIIRGLKLDVKLVPLRFANEWNYIFRDELSILRKEFVNKTKVFNTTELDVVVKDHDGKTNFFTGILDDYYLDNNGNLDRICLEGTRRFSKNSDGSIYEKEIVGDKFIIPYSNVLNINIRYNYIDKPTTHTLKKILDPIFYSVLIIAIPAMLILPWFTSVSFFYKCLSIFLLLFSWSSFSAFYLPIFDKENTNHNKFGLIFLSLGLSIILCLSALYLLNLFNIFNYLSLNFLNLF</sequence>
<proteinExistence type="predicted"/>
<gene>
    <name evidence="2" type="ORF">J5U18_12715</name>
</gene>
<keyword evidence="1" id="KW-1133">Transmembrane helix</keyword>
<dbReference type="AlphaFoldDB" id="A0A8T4HD61"/>
<keyword evidence="1" id="KW-0812">Transmembrane</keyword>
<dbReference type="RefSeq" id="WP_353547916.1">
    <property type="nucleotide sequence ID" value="NZ_JAGKSB010000017.1"/>
</dbReference>
<feature type="transmembrane region" description="Helical" evidence="1">
    <location>
        <begin position="44"/>
        <end position="63"/>
    </location>
</feature>
<evidence type="ECO:0000256" key="1">
    <source>
        <dbReference type="SAM" id="Phobius"/>
    </source>
</evidence>
<reference evidence="2" key="1">
    <citation type="submission" date="2021-03" db="EMBL/GenBank/DDBJ databases">
        <authorList>
            <person name="Lu T."/>
            <person name="Wang Q."/>
            <person name="Han X."/>
        </authorList>
    </citation>
    <scope>NUCLEOTIDE SEQUENCE</scope>
    <source>
        <strain evidence="2">WQ 2009</strain>
    </source>
</reference>
<keyword evidence="3" id="KW-1185">Reference proteome</keyword>
<evidence type="ECO:0000313" key="3">
    <source>
        <dbReference type="Proteomes" id="UP000679691"/>
    </source>
</evidence>
<dbReference type="Proteomes" id="UP000679691">
    <property type="component" value="Unassembled WGS sequence"/>
</dbReference>
<feature type="transmembrane region" description="Helical" evidence="1">
    <location>
        <begin position="258"/>
        <end position="275"/>
    </location>
</feature>
<feature type="transmembrane region" description="Helical" evidence="1">
    <location>
        <begin position="6"/>
        <end position="23"/>
    </location>
</feature>
<accession>A0A8T4HD61</accession>
<protein>
    <submittedName>
        <fullName evidence="2">Uncharacterized protein</fullName>
    </submittedName>
</protein>
<feature type="transmembrane region" description="Helical" evidence="1">
    <location>
        <begin position="281"/>
        <end position="304"/>
    </location>
</feature>